<reference evidence="12 13" key="1">
    <citation type="journal article" date="2019" name="Genome Biol. Evol.">
        <title>The Rhododendron genome and chromosomal organization provide insight into shared whole-genome duplications across the heath family (Ericaceae).</title>
        <authorList>
            <person name="Soza V.L."/>
            <person name="Lindsley D."/>
            <person name="Waalkes A."/>
            <person name="Ramage E."/>
            <person name="Patwardhan R.P."/>
            <person name="Burton J.N."/>
            <person name="Adey A."/>
            <person name="Kumar A."/>
            <person name="Qiu R."/>
            <person name="Shendure J."/>
            <person name="Hall B."/>
        </authorList>
    </citation>
    <scope>NUCLEOTIDE SEQUENCE [LARGE SCALE GENOMIC DNA]</scope>
    <source>
        <strain evidence="12">RSF 1966-606</strain>
    </source>
</reference>
<dbReference type="GO" id="GO:0016020">
    <property type="term" value="C:membrane"/>
    <property type="evidence" value="ECO:0007669"/>
    <property type="project" value="GOC"/>
</dbReference>
<dbReference type="OrthoDB" id="3168162at2759"/>
<evidence type="ECO:0000259" key="11">
    <source>
        <dbReference type="Pfam" id="PF00155"/>
    </source>
</evidence>
<evidence type="ECO:0000313" key="13">
    <source>
        <dbReference type="Proteomes" id="UP000428333"/>
    </source>
</evidence>
<comment type="similarity">
    <text evidence="4">Belongs to the class-II pyridoxal-phosphate-dependent aminotransferase family.</text>
</comment>
<dbReference type="SUPFAM" id="SSF53383">
    <property type="entry name" value="PLP-dependent transferases"/>
    <property type="match status" value="2"/>
</dbReference>
<dbReference type="PANTHER" id="PTHR13693">
    <property type="entry name" value="CLASS II AMINOTRANSFERASE/8-AMINO-7-OXONONANOATE SYNTHASE"/>
    <property type="match status" value="1"/>
</dbReference>
<comment type="caution">
    <text evidence="12">The sequence shown here is derived from an EMBL/GenBank/DDBJ whole genome shotgun (WGS) entry which is preliminary data.</text>
</comment>
<evidence type="ECO:0000313" key="12">
    <source>
        <dbReference type="EMBL" id="KAE9449517.1"/>
    </source>
</evidence>
<dbReference type="Proteomes" id="UP000428333">
    <property type="component" value="Linkage Group LG11"/>
</dbReference>
<dbReference type="GO" id="GO:0004758">
    <property type="term" value="F:serine C-palmitoyltransferase activity"/>
    <property type="evidence" value="ECO:0007669"/>
    <property type="project" value="TreeGrafter"/>
</dbReference>
<proteinExistence type="inferred from homology"/>
<dbReference type="GO" id="GO:0030170">
    <property type="term" value="F:pyridoxal phosphate binding"/>
    <property type="evidence" value="ECO:0007669"/>
    <property type="project" value="InterPro"/>
</dbReference>
<dbReference type="AlphaFoldDB" id="A0A6A4L3B6"/>
<comment type="pathway">
    <text evidence="3">Sphingolipid metabolism.</text>
</comment>
<dbReference type="InterPro" id="IPR015424">
    <property type="entry name" value="PyrdxlP-dep_Trfase"/>
</dbReference>
<keyword evidence="13" id="KW-1185">Reference proteome</keyword>
<dbReference type="EC" id="2.3.1.50" evidence="5"/>
<dbReference type="GO" id="GO:0046513">
    <property type="term" value="P:ceramide biosynthetic process"/>
    <property type="evidence" value="ECO:0007669"/>
    <property type="project" value="TreeGrafter"/>
</dbReference>
<comment type="pathway">
    <text evidence="2">Lipid metabolism; sphingolipid metabolism.</text>
</comment>
<evidence type="ECO:0000256" key="4">
    <source>
        <dbReference type="ARBA" id="ARBA00008392"/>
    </source>
</evidence>
<feature type="domain" description="Aminotransferase class I/classII large" evidence="11">
    <location>
        <begin position="162"/>
        <end position="371"/>
    </location>
</feature>
<dbReference type="InterPro" id="IPR004839">
    <property type="entry name" value="Aminotransferase_I/II_large"/>
</dbReference>
<dbReference type="InterPro" id="IPR050087">
    <property type="entry name" value="AON_synthase_class-II"/>
</dbReference>
<keyword evidence="9" id="KW-0443">Lipid metabolism</keyword>
<evidence type="ECO:0000256" key="7">
    <source>
        <dbReference type="ARBA" id="ARBA00022898"/>
    </source>
</evidence>
<evidence type="ECO:0000256" key="5">
    <source>
        <dbReference type="ARBA" id="ARBA00013220"/>
    </source>
</evidence>
<dbReference type="InterPro" id="IPR015421">
    <property type="entry name" value="PyrdxlP-dep_Trfase_major"/>
</dbReference>
<evidence type="ECO:0000256" key="6">
    <source>
        <dbReference type="ARBA" id="ARBA00022679"/>
    </source>
</evidence>
<sequence length="387" mass="42011">MLIFLPLGRCGSFRDEGVHWGIQNGLYLSRSTIVYFKHNDMESLQSTLEKVTFENNRAKKLRRYIVVEAIYQNSWLGFRNAWIGFLSMAVIEMEDREVGSGCIGWPLGVGTWEELGIGDVCSNAMRQQGCVGKDGDGAWGGLGAKAVVAIVSDDGLLQFQNSGQIAPLDEIIRLKEKYRFRVLLDESNSIGVLGSFGRGLTEHFGVAVEKIDIITAAMGHALATEGGFCTGSARVIDHQRLSSSGYVFSASLPPYLASAAITALDILEENPDLITKLKKNISVLCKGLSDVQGLEVASDALSPIVFLRLKNSTGSLKNDLQLLDEIANRALKEDSVFVVTSKRSTLDKCRLPMGIRLFVSAGHSESDLLKASGSLKRVAALVLAAHD</sequence>
<feature type="non-terminal residue" evidence="12">
    <location>
        <position position="1"/>
    </location>
</feature>
<dbReference type="Gene3D" id="3.40.640.10">
    <property type="entry name" value="Type I PLP-dependent aspartate aminotransferase-like (Major domain)"/>
    <property type="match status" value="1"/>
</dbReference>
<evidence type="ECO:0000256" key="3">
    <source>
        <dbReference type="ARBA" id="ARBA00004991"/>
    </source>
</evidence>
<accession>A0A6A4L3B6</accession>
<dbReference type="GO" id="GO:0005783">
    <property type="term" value="C:endoplasmic reticulum"/>
    <property type="evidence" value="ECO:0007669"/>
    <property type="project" value="TreeGrafter"/>
</dbReference>
<keyword evidence="7" id="KW-0663">Pyridoxal phosphate</keyword>
<gene>
    <name evidence="12" type="ORF">C3L33_18573</name>
</gene>
<evidence type="ECO:0000256" key="10">
    <source>
        <dbReference type="ARBA" id="ARBA00023315"/>
    </source>
</evidence>
<dbReference type="Pfam" id="PF00155">
    <property type="entry name" value="Aminotran_1_2"/>
    <property type="match status" value="1"/>
</dbReference>
<evidence type="ECO:0000256" key="8">
    <source>
        <dbReference type="ARBA" id="ARBA00022919"/>
    </source>
</evidence>
<keyword evidence="10" id="KW-0012">Acyltransferase</keyword>
<comment type="cofactor">
    <cofactor evidence="1">
        <name>pyridoxal 5'-phosphate</name>
        <dbReference type="ChEBI" id="CHEBI:597326"/>
    </cofactor>
</comment>
<dbReference type="PANTHER" id="PTHR13693:SF2">
    <property type="entry name" value="SERINE PALMITOYLTRANSFERASE 1"/>
    <property type="match status" value="1"/>
</dbReference>
<keyword evidence="8" id="KW-0746">Sphingolipid metabolism</keyword>
<protein>
    <recommendedName>
        <fullName evidence="5">serine C-palmitoyltransferase</fullName>
        <ecNumber evidence="5">2.3.1.50</ecNumber>
    </recommendedName>
</protein>
<keyword evidence="6" id="KW-0808">Transferase</keyword>
<evidence type="ECO:0000256" key="9">
    <source>
        <dbReference type="ARBA" id="ARBA00023098"/>
    </source>
</evidence>
<dbReference type="GO" id="GO:0046512">
    <property type="term" value="P:sphingosine biosynthetic process"/>
    <property type="evidence" value="ECO:0007669"/>
    <property type="project" value="TreeGrafter"/>
</dbReference>
<name>A0A6A4L3B6_9ERIC</name>
<evidence type="ECO:0000256" key="1">
    <source>
        <dbReference type="ARBA" id="ARBA00001933"/>
    </source>
</evidence>
<dbReference type="EMBL" id="QEFC01003167">
    <property type="protein sequence ID" value="KAE9449517.1"/>
    <property type="molecule type" value="Genomic_DNA"/>
</dbReference>
<evidence type="ECO:0000256" key="2">
    <source>
        <dbReference type="ARBA" id="ARBA00004760"/>
    </source>
</evidence>
<organism evidence="12 13">
    <name type="scientific">Rhododendron williamsianum</name>
    <dbReference type="NCBI Taxonomy" id="262921"/>
    <lineage>
        <taxon>Eukaryota</taxon>
        <taxon>Viridiplantae</taxon>
        <taxon>Streptophyta</taxon>
        <taxon>Embryophyta</taxon>
        <taxon>Tracheophyta</taxon>
        <taxon>Spermatophyta</taxon>
        <taxon>Magnoliopsida</taxon>
        <taxon>eudicotyledons</taxon>
        <taxon>Gunneridae</taxon>
        <taxon>Pentapetalae</taxon>
        <taxon>asterids</taxon>
        <taxon>Ericales</taxon>
        <taxon>Ericaceae</taxon>
        <taxon>Ericoideae</taxon>
        <taxon>Rhodoreae</taxon>
        <taxon>Rhododendron</taxon>
    </lineage>
</organism>